<protein>
    <submittedName>
        <fullName evidence="1">Uncharacterized protein</fullName>
    </submittedName>
</protein>
<proteinExistence type="predicted"/>
<dbReference type="Proteomes" id="UP000663828">
    <property type="component" value="Unassembled WGS sequence"/>
</dbReference>
<name>A0A816HMY7_ADIRI</name>
<reference evidence="1" key="1">
    <citation type="submission" date="2021-02" db="EMBL/GenBank/DDBJ databases">
        <authorList>
            <person name="Nowell W R."/>
        </authorList>
    </citation>
    <scope>NUCLEOTIDE SEQUENCE</scope>
</reference>
<accession>A0A816HMY7</accession>
<keyword evidence="2" id="KW-1185">Reference proteome</keyword>
<evidence type="ECO:0000313" key="2">
    <source>
        <dbReference type="Proteomes" id="UP000663828"/>
    </source>
</evidence>
<organism evidence="1 2">
    <name type="scientific">Adineta ricciae</name>
    <name type="common">Rotifer</name>
    <dbReference type="NCBI Taxonomy" id="249248"/>
    <lineage>
        <taxon>Eukaryota</taxon>
        <taxon>Metazoa</taxon>
        <taxon>Spiralia</taxon>
        <taxon>Gnathifera</taxon>
        <taxon>Rotifera</taxon>
        <taxon>Eurotatoria</taxon>
        <taxon>Bdelloidea</taxon>
        <taxon>Adinetida</taxon>
        <taxon>Adinetidae</taxon>
        <taxon>Adineta</taxon>
    </lineage>
</organism>
<dbReference type="EMBL" id="CAJNOR010018434">
    <property type="protein sequence ID" value="CAF1688564.1"/>
    <property type="molecule type" value="Genomic_DNA"/>
</dbReference>
<dbReference type="AlphaFoldDB" id="A0A816HMY7"/>
<feature type="non-terminal residue" evidence="1">
    <location>
        <position position="183"/>
    </location>
</feature>
<gene>
    <name evidence="1" type="ORF">XAT740_LOCUS62911</name>
</gene>
<sequence length="183" mass="20799">NFLLSPITQTTSSHQKSDTTTAALSSNHLIHGILPSDSTLHIFIRSQLRARGGVINVGRSLTKFPLVESITVVDEFDTWNFDQLRDLFELILVPEGEKFPLVWELASDVQILYLFELYGRNKTNNYENPQTNRNADQPSRASLEQFVIDVCEKENNGMTNKWLQALYADDIIAFDHLANLNFA</sequence>
<evidence type="ECO:0000313" key="1">
    <source>
        <dbReference type="EMBL" id="CAF1688564.1"/>
    </source>
</evidence>
<comment type="caution">
    <text evidence="1">The sequence shown here is derived from an EMBL/GenBank/DDBJ whole genome shotgun (WGS) entry which is preliminary data.</text>
</comment>